<evidence type="ECO:0000313" key="2">
    <source>
        <dbReference type="EMBL" id="GAA4406416.1"/>
    </source>
</evidence>
<accession>A0ABP8KG97</accession>
<sequence length="190" mass="21613">MQPIEQTITEITALLREQGSQDYYGEPVSQLEHMLQCALLAERAGSDNETIIAAFLHDIGHLLPAESATEHMDGYGRIDHEGLGGAWLRERGFSEKIVALVENHVNAKRYLTFKSPAYYDMLSEASRKTLEFQGGRMTAEEAHTFEHNHQFVGILQVRRWDEQAKVPGLKTPNAGHYIQKCERHLKKRTL</sequence>
<evidence type="ECO:0000313" key="3">
    <source>
        <dbReference type="Proteomes" id="UP001500936"/>
    </source>
</evidence>
<dbReference type="InterPro" id="IPR003607">
    <property type="entry name" value="HD/PDEase_dom"/>
</dbReference>
<dbReference type="SMART" id="SM00471">
    <property type="entry name" value="HDc"/>
    <property type="match status" value="1"/>
</dbReference>
<name>A0ABP8KG97_9BACT</name>
<dbReference type="Gene3D" id="1.10.3210.10">
    <property type="entry name" value="Hypothetical protein af1432"/>
    <property type="match status" value="1"/>
</dbReference>
<dbReference type="PROSITE" id="PS51831">
    <property type="entry name" value="HD"/>
    <property type="match status" value="1"/>
</dbReference>
<feature type="domain" description="HD" evidence="1">
    <location>
        <begin position="30"/>
        <end position="140"/>
    </location>
</feature>
<dbReference type="Pfam" id="PF01966">
    <property type="entry name" value="HD"/>
    <property type="match status" value="1"/>
</dbReference>
<gene>
    <name evidence="2" type="ORF">GCM10023187_25840</name>
</gene>
<dbReference type="SUPFAM" id="SSF109604">
    <property type="entry name" value="HD-domain/PDEase-like"/>
    <property type="match status" value="1"/>
</dbReference>
<evidence type="ECO:0000259" key="1">
    <source>
        <dbReference type="PROSITE" id="PS51831"/>
    </source>
</evidence>
<organism evidence="2 3">
    <name type="scientific">Nibrella viscosa</name>
    <dbReference type="NCBI Taxonomy" id="1084524"/>
    <lineage>
        <taxon>Bacteria</taxon>
        <taxon>Pseudomonadati</taxon>
        <taxon>Bacteroidota</taxon>
        <taxon>Cytophagia</taxon>
        <taxon>Cytophagales</taxon>
        <taxon>Spirosomataceae</taxon>
        <taxon>Nibrella</taxon>
    </lineage>
</organism>
<dbReference type="EMBL" id="BAABHB010000004">
    <property type="protein sequence ID" value="GAA4406416.1"/>
    <property type="molecule type" value="Genomic_DNA"/>
</dbReference>
<dbReference type="Proteomes" id="UP001500936">
    <property type="component" value="Unassembled WGS sequence"/>
</dbReference>
<dbReference type="PANTHER" id="PTHR40202:SF1">
    <property type="entry name" value="HD DOMAIN-CONTAINING PROTEIN"/>
    <property type="match status" value="1"/>
</dbReference>
<reference evidence="3" key="1">
    <citation type="journal article" date="2019" name="Int. J. Syst. Evol. Microbiol.">
        <title>The Global Catalogue of Microorganisms (GCM) 10K type strain sequencing project: providing services to taxonomists for standard genome sequencing and annotation.</title>
        <authorList>
            <consortium name="The Broad Institute Genomics Platform"/>
            <consortium name="The Broad Institute Genome Sequencing Center for Infectious Disease"/>
            <person name="Wu L."/>
            <person name="Ma J."/>
        </authorList>
    </citation>
    <scope>NUCLEOTIDE SEQUENCE [LARGE SCALE GENOMIC DNA]</scope>
    <source>
        <strain evidence="3">JCM 17925</strain>
    </source>
</reference>
<comment type="caution">
    <text evidence="2">The sequence shown here is derived from an EMBL/GenBank/DDBJ whole genome shotgun (WGS) entry which is preliminary data.</text>
</comment>
<protein>
    <submittedName>
        <fullName evidence="2">HD domain-containing protein</fullName>
    </submittedName>
</protein>
<proteinExistence type="predicted"/>
<dbReference type="PANTHER" id="PTHR40202">
    <property type="match status" value="1"/>
</dbReference>
<dbReference type="RefSeq" id="WP_345267715.1">
    <property type="nucleotide sequence ID" value="NZ_BAABHB010000004.1"/>
</dbReference>
<dbReference type="InterPro" id="IPR052567">
    <property type="entry name" value="OP_Dioxygenase"/>
</dbReference>
<keyword evidence="3" id="KW-1185">Reference proteome</keyword>
<dbReference type="InterPro" id="IPR006674">
    <property type="entry name" value="HD_domain"/>
</dbReference>